<protein>
    <recommendedName>
        <fullName evidence="5">Anthranilate synthase component I</fullName>
    </recommendedName>
</protein>
<dbReference type="Pfam" id="PF00425">
    <property type="entry name" value="Chorismate_bind"/>
    <property type="match status" value="1"/>
</dbReference>
<reference evidence="3 4" key="1">
    <citation type="journal article" date="2016" name="Environ. Microbiol.">
        <title>Genomic resolution of a cold subsurface aquifer community provides metabolic insights for novel microbes adapted to high CO concentrations.</title>
        <authorList>
            <person name="Probst A.J."/>
            <person name="Castelle C.J."/>
            <person name="Singh A."/>
            <person name="Brown C.T."/>
            <person name="Anantharaman K."/>
            <person name="Sharon I."/>
            <person name="Hug L.A."/>
            <person name="Burstein D."/>
            <person name="Emerson J.B."/>
            <person name="Thomas B.C."/>
            <person name="Banfield J.F."/>
        </authorList>
    </citation>
    <scope>NUCLEOTIDE SEQUENCE [LARGE SCALE GENOMIC DNA]</scope>
    <source>
        <strain evidence="3">CG1_02_37_22</strain>
    </source>
</reference>
<dbReference type="InterPro" id="IPR015890">
    <property type="entry name" value="Chorismate_C"/>
</dbReference>
<evidence type="ECO:0000259" key="1">
    <source>
        <dbReference type="Pfam" id="PF00425"/>
    </source>
</evidence>
<dbReference type="PANTHER" id="PTHR11236">
    <property type="entry name" value="AMINOBENZOATE/ANTHRANILATE SYNTHASE"/>
    <property type="match status" value="1"/>
</dbReference>
<dbReference type="Gene3D" id="3.60.120.10">
    <property type="entry name" value="Anthranilate synthase"/>
    <property type="match status" value="1"/>
</dbReference>
<proteinExistence type="predicted"/>
<dbReference type="InterPro" id="IPR005801">
    <property type="entry name" value="ADC_synthase"/>
</dbReference>
<dbReference type="InterPro" id="IPR019999">
    <property type="entry name" value="Anth_synth_I-like"/>
</dbReference>
<feature type="domain" description="Anthranilate synthase component I N-terminal" evidence="2">
    <location>
        <begin position="25"/>
        <end position="153"/>
    </location>
</feature>
<sequence length="466" mass="52430">MENIYPEIKLGKYQEVEIDISISAFEVFKRFYPNFGNVFLLESLGEEGKYNRYSYIGFDPMFVISANNGEIFISGRSLKVSNAFESLIKFSRGMLDKTSKVKGYCGGLVGYVSYEGTKYFEPAFVGHNLYDFPCFEFGFYQDGLIFNKRGKKCIYFHHGQSRIEKVRKTLNYSGRLAVFKYKKLEDDGKEKIHKNLVREAKEKIAKGDVFQVVLSLKSIYQFAGDNRRLYAVLRQINPSPYMIYMKFQEREIISASPELLIRVKGGRIEHLGTLAGTIKRGKDSGEDKILAQKLQSDGKEMAEHMMLVDLARNDIGKICQFGSVRVEKQATVKPYSFVQHLYTEVSGKLKKGENAFSSLLSCFPAGTLTGAPKVEAMKIISQLEGCARGPYGGVGGYFSINGESMFAILIRSLFVKGESAYTQTGSGIVMDSIPEKEYQEVINKQKAMEKALRLSANGRIAQGKPI</sequence>
<dbReference type="EMBL" id="MNUY01000007">
    <property type="protein sequence ID" value="OIO15542.1"/>
    <property type="molecule type" value="Genomic_DNA"/>
</dbReference>
<name>A0A1J4TYQ0_9BACT</name>
<evidence type="ECO:0000313" key="3">
    <source>
        <dbReference type="EMBL" id="OIO15542.1"/>
    </source>
</evidence>
<feature type="domain" description="Chorismate-utilising enzyme C-terminal" evidence="1">
    <location>
        <begin position="191"/>
        <end position="444"/>
    </location>
</feature>
<dbReference type="PRINTS" id="PR00095">
    <property type="entry name" value="ANTSNTHASEI"/>
</dbReference>
<accession>A0A1J4TYQ0</accession>
<organism evidence="3 4">
    <name type="scientific">Candidatus Gottesmanbacteria bacterium CG1_02_37_22</name>
    <dbReference type="NCBI Taxonomy" id="1805209"/>
    <lineage>
        <taxon>Bacteria</taxon>
        <taxon>Candidatus Gottesmaniibacteriota</taxon>
    </lineage>
</organism>
<evidence type="ECO:0008006" key="5">
    <source>
        <dbReference type="Google" id="ProtNLM"/>
    </source>
</evidence>
<dbReference type="GO" id="GO:0000162">
    <property type="term" value="P:L-tryptophan biosynthetic process"/>
    <property type="evidence" value="ECO:0007669"/>
    <property type="project" value="TreeGrafter"/>
</dbReference>
<evidence type="ECO:0000313" key="4">
    <source>
        <dbReference type="Proteomes" id="UP000183120"/>
    </source>
</evidence>
<evidence type="ECO:0000259" key="2">
    <source>
        <dbReference type="Pfam" id="PF04715"/>
    </source>
</evidence>
<dbReference type="AlphaFoldDB" id="A0A1J4TYQ0"/>
<comment type="caution">
    <text evidence="3">The sequence shown here is derived from an EMBL/GenBank/DDBJ whole genome shotgun (WGS) entry which is preliminary data.</text>
</comment>
<gene>
    <name evidence="3" type="ORF">AUJ73_00425</name>
</gene>
<dbReference type="PANTHER" id="PTHR11236:SF9">
    <property type="entry name" value="ANTHRANILATE SYNTHASE COMPONENT 1"/>
    <property type="match status" value="1"/>
</dbReference>
<dbReference type="InterPro" id="IPR006805">
    <property type="entry name" value="Anth_synth_I_N"/>
</dbReference>
<dbReference type="Pfam" id="PF04715">
    <property type="entry name" value="Anth_synt_I_N"/>
    <property type="match status" value="1"/>
</dbReference>
<dbReference type="STRING" id="1805209.AUJ73_00425"/>
<dbReference type="SUPFAM" id="SSF56322">
    <property type="entry name" value="ADC synthase"/>
    <property type="match status" value="1"/>
</dbReference>
<dbReference type="Proteomes" id="UP000183120">
    <property type="component" value="Unassembled WGS sequence"/>
</dbReference>